<dbReference type="PANTHER" id="PTHR32315:SF4">
    <property type="entry name" value="URACIL PHOSPHORIBOSYLTRANSFERASE, CHLOROPLASTIC"/>
    <property type="match status" value="1"/>
</dbReference>
<keyword evidence="7" id="KW-0808">Transferase</keyword>
<comment type="cofactor">
    <cofactor evidence="1">
        <name>Mg(2+)</name>
        <dbReference type="ChEBI" id="CHEBI:18420"/>
    </cofactor>
</comment>
<evidence type="ECO:0000256" key="2">
    <source>
        <dbReference type="ARBA" id="ARBA00005180"/>
    </source>
</evidence>
<evidence type="ECO:0000256" key="1">
    <source>
        <dbReference type="ARBA" id="ARBA00001946"/>
    </source>
</evidence>
<evidence type="ECO:0000256" key="10">
    <source>
        <dbReference type="ARBA" id="ARBA00031082"/>
    </source>
</evidence>
<dbReference type="GO" id="GO:0005737">
    <property type="term" value="C:cytoplasm"/>
    <property type="evidence" value="ECO:0007669"/>
    <property type="project" value="UniProtKB-ARBA"/>
</dbReference>
<keyword evidence="9" id="KW-0342">GTP-binding</keyword>
<feature type="non-terminal residue" evidence="12">
    <location>
        <position position="1"/>
    </location>
</feature>
<evidence type="ECO:0000256" key="5">
    <source>
        <dbReference type="ARBA" id="ARBA00022533"/>
    </source>
</evidence>
<keyword evidence="5" id="KW-0021">Allosteric enzyme</keyword>
<evidence type="ECO:0000259" key="11">
    <source>
        <dbReference type="Pfam" id="PF14681"/>
    </source>
</evidence>
<evidence type="ECO:0000313" key="12">
    <source>
        <dbReference type="EMBL" id="KAG2179031.1"/>
    </source>
</evidence>
<name>A0A8H7UB35_MORIS</name>
<evidence type="ECO:0000256" key="9">
    <source>
        <dbReference type="ARBA" id="ARBA00023134"/>
    </source>
</evidence>
<dbReference type="GO" id="GO:0004845">
    <property type="term" value="F:uracil phosphoribosyltransferase activity"/>
    <property type="evidence" value="ECO:0007669"/>
    <property type="project" value="UniProtKB-EC"/>
</dbReference>
<protein>
    <recommendedName>
        <fullName evidence="4">uracil phosphoribosyltransferase</fullName>
        <ecNumber evidence="4">2.4.2.9</ecNumber>
    </recommendedName>
    <alternativeName>
        <fullName evidence="10">UMP pyrophosphorylase</fullName>
    </alternativeName>
</protein>
<accession>A0A8H7UB35</accession>
<evidence type="ECO:0000256" key="3">
    <source>
        <dbReference type="ARBA" id="ARBA00009516"/>
    </source>
</evidence>
<dbReference type="InterPro" id="IPR050054">
    <property type="entry name" value="UPRTase/APRTase"/>
</dbReference>
<dbReference type="FunFam" id="3.40.50.2020:FF:000003">
    <property type="entry name" value="Uracil phosphoribosyltransferase"/>
    <property type="match status" value="1"/>
</dbReference>
<sequence length="211" mass="23092">MSPISSTVHISSHPVVVSKLTILRDKNSSSKVFRDVMTDLSVLLGYEATQDLELVKNETLESPLESFDASALKERIAIIPVLRSGLGLVEGMLKLLPEAHVLHLGLFREKISLQPVEYYNKLPTTPNVDSCIVLDPVIATGNTAVAAIHILKEWGISGDKIKFIGVIASRQGVENLTNAHPEVRLYLGAMDERLDDHGYIRPGIGDSGDRM</sequence>
<dbReference type="EC" id="2.4.2.9" evidence="4"/>
<evidence type="ECO:0000256" key="4">
    <source>
        <dbReference type="ARBA" id="ARBA00011894"/>
    </source>
</evidence>
<feature type="domain" description="Phosphoribosyltransferase" evidence="11">
    <location>
        <begin position="11"/>
        <end position="211"/>
    </location>
</feature>
<gene>
    <name evidence="12" type="ORF">INT43_001880</name>
</gene>
<organism evidence="12 13">
    <name type="scientific">Mortierella isabellina</name>
    <name type="common">Filamentous fungus</name>
    <name type="synonym">Umbelopsis isabellina</name>
    <dbReference type="NCBI Taxonomy" id="91625"/>
    <lineage>
        <taxon>Eukaryota</taxon>
        <taxon>Fungi</taxon>
        <taxon>Fungi incertae sedis</taxon>
        <taxon>Mucoromycota</taxon>
        <taxon>Mucoromycotina</taxon>
        <taxon>Umbelopsidomycetes</taxon>
        <taxon>Umbelopsidales</taxon>
        <taxon>Umbelopsidaceae</taxon>
        <taxon>Umbelopsis</taxon>
    </lineage>
</organism>
<comment type="similarity">
    <text evidence="3">Belongs to the UPRTase family.</text>
</comment>
<comment type="caution">
    <text evidence="12">The sequence shown here is derived from an EMBL/GenBank/DDBJ whole genome shotgun (WGS) entry which is preliminary data.</text>
</comment>
<dbReference type="InterPro" id="IPR029057">
    <property type="entry name" value="PRTase-like"/>
</dbReference>
<dbReference type="PANTHER" id="PTHR32315">
    <property type="entry name" value="ADENINE PHOSPHORIBOSYLTRANSFERASE"/>
    <property type="match status" value="1"/>
</dbReference>
<keyword evidence="6" id="KW-0328">Glycosyltransferase</keyword>
<dbReference type="SUPFAM" id="SSF53271">
    <property type="entry name" value="PRTase-like"/>
    <property type="match status" value="1"/>
</dbReference>
<keyword evidence="8" id="KW-0547">Nucleotide-binding</keyword>
<dbReference type="InterPro" id="IPR000836">
    <property type="entry name" value="PRTase_dom"/>
</dbReference>
<evidence type="ECO:0000313" key="13">
    <source>
        <dbReference type="Proteomes" id="UP000654370"/>
    </source>
</evidence>
<evidence type="ECO:0000256" key="8">
    <source>
        <dbReference type="ARBA" id="ARBA00022741"/>
    </source>
</evidence>
<dbReference type="EMBL" id="JAEPQZ010000007">
    <property type="protein sequence ID" value="KAG2179031.1"/>
    <property type="molecule type" value="Genomic_DNA"/>
</dbReference>
<dbReference type="NCBIfam" id="NF001097">
    <property type="entry name" value="PRK00129.1"/>
    <property type="match status" value="1"/>
</dbReference>
<dbReference type="Pfam" id="PF14681">
    <property type="entry name" value="UPRTase"/>
    <property type="match status" value="1"/>
</dbReference>
<evidence type="ECO:0000256" key="6">
    <source>
        <dbReference type="ARBA" id="ARBA00022676"/>
    </source>
</evidence>
<dbReference type="Proteomes" id="UP000654370">
    <property type="component" value="Unassembled WGS sequence"/>
</dbReference>
<dbReference type="Gene3D" id="3.40.50.2020">
    <property type="match status" value="1"/>
</dbReference>
<proteinExistence type="inferred from homology"/>
<reference evidence="12" key="1">
    <citation type="submission" date="2020-12" db="EMBL/GenBank/DDBJ databases">
        <title>Metabolic potential, ecology and presence of endohyphal bacteria is reflected in genomic diversity of Mucoromycotina.</title>
        <authorList>
            <person name="Muszewska A."/>
            <person name="Okrasinska A."/>
            <person name="Steczkiewicz K."/>
            <person name="Drgas O."/>
            <person name="Orlowska M."/>
            <person name="Perlinska-Lenart U."/>
            <person name="Aleksandrzak-Piekarczyk T."/>
            <person name="Szatraj K."/>
            <person name="Zielenkiewicz U."/>
            <person name="Pilsyk S."/>
            <person name="Malc E."/>
            <person name="Mieczkowski P."/>
            <person name="Kruszewska J.S."/>
            <person name="Biernat P."/>
            <person name="Pawlowska J."/>
        </authorList>
    </citation>
    <scope>NUCLEOTIDE SEQUENCE</scope>
    <source>
        <strain evidence="12">WA0000067209</strain>
    </source>
</reference>
<keyword evidence="13" id="KW-1185">Reference proteome</keyword>
<comment type="pathway">
    <text evidence="2">Pyrimidine metabolism; UMP biosynthesis via salvage pathway; UMP from uracil: step 1/1.</text>
</comment>
<dbReference type="GO" id="GO:0005525">
    <property type="term" value="F:GTP binding"/>
    <property type="evidence" value="ECO:0007669"/>
    <property type="project" value="UniProtKB-KW"/>
</dbReference>
<dbReference type="AlphaFoldDB" id="A0A8H7UB35"/>
<dbReference type="CDD" id="cd06223">
    <property type="entry name" value="PRTases_typeI"/>
    <property type="match status" value="1"/>
</dbReference>
<evidence type="ECO:0000256" key="7">
    <source>
        <dbReference type="ARBA" id="ARBA00022679"/>
    </source>
</evidence>
<dbReference type="OrthoDB" id="10257085at2759"/>